<dbReference type="STRING" id="667014.Thein_1096"/>
<dbReference type="RefSeq" id="WP_013907709.1">
    <property type="nucleotide sequence ID" value="NC_015681.1"/>
</dbReference>
<evidence type="ECO:0000313" key="4">
    <source>
        <dbReference type="EMBL" id="AEH44967.1"/>
    </source>
</evidence>
<name>F8AE00_THEID</name>
<dbReference type="OrthoDB" id="9775031at2"/>
<dbReference type="eggNOG" id="COG1207">
    <property type="taxonomic scope" value="Bacteria"/>
</dbReference>
<dbReference type="FunCoup" id="F8AE00">
    <property type="interactions" value="28"/>
</dbReference>
<dbReference type="InParanoid" id="F8AE00"/>
<dbReference type="GO" id="GO:0016746">
    <property type="term" value="F:acyltransferase activity"/>
    <property type="evidence" value="ECO:0007669"/>
    <property type="project" value="UniProtKB-KW"/>
</dbReference>
<dbReference type="KEGG" id="tid:Thein_1096"/>
<dbReference type="GO" id="GO:0016779">
    <property type="term" value="F:nucleotidyltransferase activity"/>
    <property type="evidence" value="ECO:0007669"/>
    <property type="project" value="UniProtKB-ARBA"/>
</dbReference>
<dbReference type="PANTHER" id="PTHR43584">
    <property type="entry name" value="NUCLEOTIDYL TRANSFERASE"/>
    <property type="match status" value="1"/>
</dbReference>
<feature type="domain" description="Mannose-1-phosphate guanyltransferase C-terminal" evidence="3">
    <location>
        <begin position="123"/>
        <end position="245"/>
    </location>
</feature>
<dbReference type="PATRIC" id="fig|667014.3.peg.1126"/>
<accession>F8AE00</accession>
<dbReference type="Proteomes" id="UP000006793">
    <property type="component" value="Chromosome"/>
</dbReference>
<sequence>MIFPHDFFPEADFSSVGDFFELNEPVWQAIAKLKERLASFIQPNISGVPLAEPLPKTYILFEGELIPAKEAHINFGDATKEKLRVEMANRVLAGASVLCAGAVFFDSFIEIGRGVLVEPGALIKGPTCIGDFSEVRQGAYIRGSTYVGERCVVGHTTEIKNSIMLNNAKAGHFAYLGDSILGNNVNLGAGTKLANLKLKGNTIKIRIGEEIIDTGLRKLGAILGDQVQTGCNSVTNPGTLIAPHSLILPNTTAGPGYFPGKSLIK</sequence>
<dbReference type="EMBL" id="CP002683">
    <property type="protein sequence ID" value="AEH44967.1"/>
    <property type="molecule type" value="Genomic_DNA"/>
</dbReference>
<protein>
    <submittedName>
        <fullName evidence="4">Bifunctional GlmU protein</fullName>
    </submittedName>
</protein>
<keyword evidence="1" id="KW-0808">Transferase</keyword>
<dbReference type="SUPFAM" id="SSF51161">
    <property type="entry name" value="Trimeric LpxA-like enzymes"/>
    <property type="match status" value="1"/>
</dbReference>
<evidence type="ECO:0000259" key="3">
    <source>
        <dbReference type="Pfam" id="PF25087"/>
    </source>
</evidence>
<evidence type="ECO:0000256" key="1">
    <source>
        <dbReference type="ARBA" id="ARBA00022679"/>
    </source>
</evidence>
<dbReference type="AlphaFoldDB" id="F8AE00"/>
<reference evidence="4 5" key="2">
    <citation type="journal article" date="2012" name="Stand. Genomic Sci.">
        <title>Complete genome sequence of the thermophilic sulfate-reducing ocean bacterium Thermodesulfatator indicus type strain (CIR29812(T)).</title>
        <authorList>
            <person name="Anderson I."/>
            <person name="Saunders E."/>
            <person name="Lapidus A."/>
            <person name="Nolan M."/>
            <person name="Lucas S."/>
            <person name="Tice H."/>
            <person name="Del Rio T.G."/>
            <person name="Cheng J.F."/>
            <person name="Han C."/>
            <person name="Tapia R."/>
            <person name="Goodwin L.A."/>
            <person name="Pitluck S."/>
            <person name="Liolios K."/>
            <person name="Mavromatis K."/>
            <person name="Pagani I."/>
            <person name="Ivanova N."/>
            <person name="Mikhailova N."/>
            <person name="Pati A."/>
            <person name="Chen A."/>
            <person name="Palaniappan K."/>
            <person name="Land M."/>
            <person name="Hauser L."/>
            <person name="Jeffries C.D."/>
            <person name="Chang Y.J."/>
            <person name="Brambilla E.M."/>
            <person name="Rohde M."/>
            <person name="Spring S."/>
            <person name="Goker M."/>
            <person name="Detter J.C."/>
            <person name="Woyke T."/>
            <person name="Bristow J."/>
            <person name="Eisen J.A."/>
            <person name="Markowitz V."/>
            <person name="Hugenholtz P."/>
            <person name="Kyrpides N.C."/>
            <person name="Klenk H.P."/>
        </authorList>
    </citation>
    <scope>NUCLEOTIDE SEQUENCE [LARGE SCALE GENOMIC DNA]</scope>
    <source>
        <strain evidence="5">DSM 15286 / JCM 11887 / CIR29812</strain>
    </source>
</reference>
<evidence type="ECO:0000313" key="5">
    <source>
        <dbReference type="Proteomes" id="UP000006793"/>
    </source>
</evidence>
<dbReference type="PANTHER" id="PTHR43584:SF8">
    <property type="entry name" value="N-ACETYLMURAMATE ALPHA-1-PHOSPHATE URIDYLYLTRANSFERASE"/>
    <property type="match status" value="1"/>
</dbReference>
<dbReference type="PaxDb" id="667014-Thein_1096"/>
<organism evidence="4 5">
    <name type="scientific">Thermodesulfatator indicus (strain DSM 15286 / JCM 11887 / CIR29812)</name>
    <dbReference type="NCBI Taxonomy" id="667014"/>
    <lineage>
        <taxon>Bacteria</taxon>
        <taxon>Pseudomonadati</taxon>
        <taxon>Thermodesulfobacteriota</taxon>
        <taxon>Thermodesulfobacteria</taxon>
        <taxon>Thermodesulfobacteriales</taxon>
        <taxon>Thermodesulfatatoraceae</taxon>
        <taxon>Thermodesulfatator</taxon>
    </lineage>
</organism>
<reference evidence="5" key="1">
    <citation type="submission" date="2011-04" db="EMBL/GenBank/DDBJ databases">
        <title>The complete genome of Thermodesulfatator indicus DSM 15286.</title>
        <authorList>
            <person name="Lucas S."/>
            <person name="Copeland A."/>
            <person name="Lapidus A."/>
            <person name="Bruce D."/>
            <person name="Goodwin L."/>
            <person name="Pitluck S."/>
            <person name="Peters L."/>
            <person name="Kyrpides N."/>
            <person name="Mavromatis K."/>
            <person name="Pagani I."/>
            <person name="Ivanova N."/>
            <person name="Saunders L."/>
            <person name="Detter J.C."/>
            <person name="Tapia R."/>
            <person name="Han C."/>
            <person name="Land M."/>
            <person name="Hauser L."/>
            <person name="Markowitz V."/>
            <person name="Cheng J.-F."/>
            <person name="Hugenholtz P."/>
            <person name="Woyke T."/>
            <person name="Wu D."/>
            <person name="Spring S."/>
            <person name="Schroeder M."/>
            <person name="Brambilla E."/>
            <person name="Klenk H.-P."/>
            <person name="Eisen J.A."/>
        </authorList>
    </citation>
    <scope>NUCLEOTIDE SEQUENCE [LARGE SCALE GENOMIC DNA]</scope>
    <source>
        <strain evidence="5">DSM 15286 / JCM 11887 / CIR29812</strain>
    </source>
</reference>
<dbReference type="HOGENOM" id="CLU_086901_0_0_0"/>
<keyword evidence="5" id="KW-1185">Reference proteome</keyword>
<evidence type="ECO:0000256" key="2">
    <source>
        <dbReference type="ARBA" id="ARBA00023315"/>
    </source>
</evidence>
<dbReference type="InterPro" id="IPR050065">
    <property type="entry name" value="GlmU-like"/>
</dbReference>
<gene>
    <name evidence="4" type="ordered locus">Thein_1096</name>
</gene>
<dbReference type="InterPro" id="IPR056729">
    <property type="entry name" value="GMPPB_C"/>
</dbReference>
<keyword evidence="2" id="KW-0012">Acyltransferase</keyword>
<proteinExistence type="predicted"/>
<dbReference type="Pfam" id="PF25087">
    <property type="entry name" value="GMPPB_C"/>
    <property type="match status" value="1"/>
</dbReference>
<dbReference type="Gene3D" id="2.160.10.10">
    <property type="entry name" value="Hexapeptide repeat proteins"/>
    <property type="match status" value="1"/>
</dbReference>
<dbReference type="InterPro" id="IPR011004">
    <property type="entry name" value="Trimer_LpxA-like_sf"/>
</dbReference>